<dbReference type="InterPro" id="IPR009288">
    <property type="entry name" value="AIG2-like_dom"/>
</dbReference>
<reference evidence="4 5" key="1">
    <citation type="submission" date="2016-10" db="EMBL/GenBank/DDBJ databases">
        <authorList>
            <person name="de Groot N.N."/>
        </authorList>
    </citation>
    <scope>NUCLEOTIDE SEQUENCE [LARGE SCALE GENOMIC DNA]</scope>
    <source>
        <strain evidence="4 5">CGMCC 1.3442</strain>
    </source>
</reference>
<dbReference type="CDD" id="cd06661">
    <property type="entry name" value="GGCT_like"/>
    <property type="match status" value="2"/>
</dbReference>
<name>A0A1G9YGC1_9BACI</name>
<organism evidence="4 5">
    <name type="scientific">Tenuibacillus multivorans</name>
    <dbReference type="NCBI Taxonomy" id="237069"/>
    <lineage>
        <taxon>Bacteria</taxon>
        <taxon>Bacillati</taxon>
        <taxon>Bacillota</taxon>
        <taxon>Bacilli</taxon>
        <taxon>Bacillales</taxon>
        <taxon>Bacillaceae</taxon>
        <taxon>Tenuibacillus</taxon>
    </lineage>
</organism>
<dbReference type="InterPro" id="IPR036568">
    <property type="entry name" value="GGCT-like_sf"/>
</dbReference>
<dbReference type="Pfam" id="PF06094">
    <property type="entry name" value="GGACT"/>
    <property type="match status" value="1"/>
</dbReference>
<keyword evidence="5" id="KW-1185">Reference proteome</keyword>
<protein>
    <submittedName>
        <fullName evidence="4">Uncharacterized conserved protein YtfP, gamma-glutamylcyclotransferase (GGCT)/AIG2-like family</fullName>
    </submittedName>
</protein>
<dbReference type="GO" id="GO:0016740">
    <property type="term" value="F:transferase activity"/>
    <property type="evidence" value="ECO:0007669"/>
    <property type="project" value="UniProtKB-KW"/>
</dbReference>
<gene>
    <name evidence="4" type="ORF">SAMN05216498_1395</name>
</gene>
<dbReference type="STRING" id="237069.SAMN05216498_1395"/>
<feature type="domain" description="Gamma-glutamylcyclotransferase AIG2-like" evidence="3">
    <location>
        <begin position="6"/>
        <end position="124"/>
    </location>
</feature>
<evidence type="ECO:0000259" key="3">
    <source>
        <dbReference type="Pfam" id="PF06094"/>
    </source>
</evidence>
<feature type="active site" description="Proton acceptor" evidence="2">
    <location>
        <position position="211"/>
    </location>
</feature>
<dbReference type="RefSeq" id="WP_093855877.1">
    <property type="nucleotide sequence ID" value="NZ_BJVZ01000027.1"/>
</dbReference>
<sequence length="284" mass="32848">MKQLLVFVYGTLRKNERNHHYLKNAKLVAEQARTKGVLRDSGNDFPVLINETSDYVYGEVYEINDDILIDLDQLEGNTGNPSDSHYLREERTVETDAGVMKAKTYFYPSDRKVDFPEVPFGDWRLKKLLDKGVPLYFAYGSCMDDERIDQVGKLNDFNTIGRGLLYHHELRFTLRVSDGGRADIVEDHEQAVEGIVYEITNEALAYLYEREGVYRGMYRPAVVDVEIDGEMVPMLTFIVKDKVDELAPPDHYHNEIVRGGTNHLSEDYLKKIDERVRQLREMAK</sequence>
<dbReference type="Pfam" id="PF13772">
    <property type="entry name" value="AIG2_2"/>
    <property type="match status" value="1"/>
</dbReference>
<evidence type="ECO:0000313" key="5">
    <source>
        <dbReference type="Proteomes" id="UP000199334"/>
    </source>
</evidence>
<dbReference type="PANTHER" id="PTHR12935:SF0">
    <property type="entry name" value="GAMMA-GLUTAMYLCYCLOTRANSFERASE"/>
    <property type="match status" value="1"/>
</dbReference>
<dbReference type="PANTHER" id="PTHR12935">
    <property type="entry name" value="GAMMA-GLUTAMYLCYCLOTRANSFERASE"/>
    <property type="match status" value="1"/>
</dbReference>
<accession>A0A1G9YGC1</accession>
<keyword evidence="1" id="KW-0456">Lyase</keyword>
<evidence type="ECO:0000313" key="4">
    <source>
        <dbReference type="EMBL" id="SDN08268.1"/>
    </source>
</evidence>
<dbReference type="GO" id="GO:0003839">
    <property type="term" value="F:gamma-glutamylcyclotransferase activity"/>
    <property type="evidence" value="ECO:0007669"/>
    <property type="project" value="InterPro"/>
</dbReference>
<dbReference type="EMBL" id="FNIG01000002">
    <property type="protein sequence ID" value="SDN08268.1"/>
    <property type="molecule type" value="Genomic_DNA"/>
</dbReference>
<dbReference type="OrthoDB" id="8538589at2"/>
<dbReference type="SUPFAM" id="SSF110857">
    <property type="entry name" value="Gamma-glutamyl cyclotransferase-like"/>
    <property type="match status" value="2"/>
</dbReference>
<dbReference type="AlphaFoldDB" id="A0A1G9YGC1"/>
<dbReference type="InterPro" id="IPR013024">
    <property type="entry name" value="GGCT-like"/>
</dbReference>
<evidence type="ECO:0000256" key="1">
    <source>
        <dbReference type="ARBA" id="ARBA00023239"/>
    </source>
</evidence>
<dbReference type="InterPro" id="IPR017939">
    <property type="entry name" value="G-Glutamylcylcotransferase"/>
</dbReference>
<proteinExistence type="predicted"/>
<keyword evidence="4" id="KW-0808">Transferase</keyword>
<evidence type="ECO:0000256" key="2">
    <source>
        <dbReference type="PIRSR" id="PIRSR617939-1"/>
    </source>
</evidence>
<dbReference type="Proteomes" id="UP000199334">
    <property type="component" value="Unassembled WGS sequence"/>
</dbReference>
<dbReference type="Gene3D" id="3.10.490.10">
    <property type="entry name" value="Gamma-glutamyl cyclotransferase-like"/>
    <property type="match status" value="2"/>
</dbReference>